<dbReference type="KEGG" id="llu:AKJ09_01935"/>
<keyword evidence="2" id="KW-1185">Reference proteome</keyword>
<proteinExistence type="predicted"/>
<reference evidence="1 2" key="1">
    <citation type="submission" date="2015-08" db="EMBL/GenBank/DDBJ databases">
        <authorList>
            <person name="Babu N.S."/>
            <person name="Beckwith C.J."/>
            <person name="Beseler K.G."/>
            <person name="Brison A."/>
            <person name="Carone J.V."/>
            <person name="Caskin T.P."/>
            <person name="Diamond M."/>
            <person name="Durham M.E."/>
            <person name="Foxe J.M."/>
            <person name="Go M."/>
            <person name="Henderson B.A."/>
            <person name="Jones I.B."/>
            <person name="McGettigan J.A."/>
            <person name="Micheletti S.J."/>
            <person name="Nasrallah M.E."/>
            <person name="Ortiz D."/>
            <person name="Piller C.R."/>
            <person name="Privatt S.R."/>
            <person name="Schneider S.L."/>
            <person name="Sharp S."/>
            <person name="Smith T.C."/>
            <person name="Stanton J.D."/>
            <person name="Ullery H.E."/>
            <person name="Wilson R.J."/>
            <person name="Serrano M.G."/>
            <person name="Buck G."/>
            <person name="Lee V."/>
            <person name="Wang Y."/>
            <person name="Carvalho R."/>
            <person name="Voegtly L."/>
            <person name="Shi R."/>
            <person name="Duckworth R."/>
            <person name="Johnson A."/>
            <person name="Loviza R."/>
            <person name="Walstead R."/>
            <person name="Shah Z."/>
            <person name="Kiflezghi M."/>
            <person name="Wade K."/>
            <person name="Ball S.L."/>
            <person name="Bradley K.W."/>
            <person name="Asai D.J."/>
            <person name="Bowman C.A."/>
            <person name="Russell D.A."/>
            <person name="Pope W.H."/>
            <person name="Jacobs-Sera D."/>
            <person name="Hendrix R.W."/>
            <person name="Hatfull G.F."/>
        </authorList>
    </citation>
    <scope>NUCLEOTIDE SEQUENCE [LARGE SCALE GENOMIC DNA]</scope>
    <source>
        <strain evidence="1 2">DSM 27648</strain>
    </source>
</reference>
<evidence type="ECO:0000313" key="2">
    <source>
        <dbReference type="Proteomes" id="UP000064967"/>
    </source>
</evidence>
<dbReference type="EMBL" id="CP012333">
    <property type="protein sequence ID" value="AKU95271.1"/>
    <property type="molecule type" value="Genomic_DNA"/>
</dbReference>
<accession>A0A0K1PPF9</accession>
<name>A0A0K1PPF9_9BACT</name>
<sequence>MDVEATAKHGAVGLHHKTKLARGLLISSQANVTGPRPHLLIEERRVGTSRGNVGPDANGLFGIVLRRTALVRA</sequence>
<gene>
    <name evidence="1" type="ORF">AKJ09_01935</name>
</gene>
<evidence type="ECO:0000313" key="1">
    <source>
        <dbReference type="EMBL" id="AKU95271.1"/>
    </source>
</evidence>
<organism evidence="1 2">
    <name type="scientific">Labilithrix luteola</name>
    <dbReference type="NCBI Taxonomy" id="1391654"/>
    <lineage>
        <taxon>Bacteria</taxon>
        <taxon>Pseudomonadati</taxon>
        <taxon>Myxococcota</taxon>
        <taxon>Polyangia</taxon>
        <taxon>Polyangiales</taxon>
        <taxon>Labilitrichaceae</taxon>
        <taxon>Labilithrix</taxon>
    </lineage>
</organism>
<dbReference type="Proteomes" id="UP000064967">
    <property type="component" value="Chromosome"/>
</dbReference>
<protein>
    <submittedName>
        <fullName evidence="1">Uncharacterized protein</fullName>
    </submittedName>
</protein>
<dbReference type="AlphaFoldDB" id="A0A0K1PPF9"/>